<dbReference type="PANTHER" id="PTHR39323">
    <property type="entry name" value="BLR1149 PROTEIN"/>
    <property type="match status" value="1"/>
</dbReference>
<feature type="domain" description="Calcineurin-like phosphoesterase" evidence="1">
    <location>
        <begin position="20"/>
        <end position="134"/>
    </location>
</feature>
<gene>
    <name evidence="2" type="ordered locus">Arcve_0205</name>
</gene>
<evidence type="ECO:0000313" key="3">
    <source>
        <dbReference type="Proteomes" id="UP000008136"/>
    </source>
</evidence>
<dbReference type="HOGENOM" id="CLU_075478_0_1_2"/>
<dbReference type="InterPro" id="IPR029052">
    <property type="entry name" value="Metallo-depent_PP-like"/>
</dbReference>
<dbReference type="SUPFAM" id="SSF56300">
    <property type="entry name" value="Metallo-dependent phosphatases"/>
    <property type="match status" value="1"/>
</dbReference>
<dbReference type="RefSeq" id="WP_013682919.1">
    <property type="nucleotide sequence ID" value="NC_015320.1"/>
</dbReference>
<proteinExistence type="predicted"/>
<keyword evidence="3" id="KW-1185">Reference proteome</keyword>
<sequence length="232" mass="26182">MRIGNVELTPEKAVIIENTAIIADLHLGFENVMQDYGVAFPRMQIRDIIANTRKILKKYDIERLIIAGDLKHEFSRNLPYEWEDVEAFLKAFSGVKIEVIRGNHDNFLAAILAKHGIELKESIDVGGWTVVHGHKECEAERIIMGHEHPAVKIRKGGLYSFPCYLHVKGEREIIVLPAFSPLMSGSDVLNIDSFLSPILHVNADDVEVYAVDEEVVYLGKVRDLRRVVGSLE</sequence>
<reference evidence="2 3" key="1">
    <citation type="submission" date="2011-03" db="EMBL/GenBank/DDBJ databases">
        <title>The complete genome of Archaeoglobus veneficus SNP6.</title>
        <authorList>
            <consortium name="US DOE Joint Genome Institute (JGI-PGF)"/>
            <person name="Lucas S."/>
            <person name="Copeland A."/>
            <person name="Lapidus A."/>
            <person name="Bruce D."/>
            <person name="Goodwin L."/>
            <person name="Pitluck S."/>
            <person name="Kyrpides N."/>
            <person name="Mavromatis K."/>
            <person name="Pagani I."/>
            <person name="Ivanova N."/>
            <person name="Mikhailova N."/>
            <person name="Lu M."/>
            <person name="Detter J.C."/>
            <person name="Tapia R."/>
            <person name="Han C."/>
            <person name="Land M."/>
            <person name="Hauser L."/>
            <person name="Markowitz V."/>
            <person name="Cheng J.-F."/>
            <person name="Hugenholtz P."/>
            <person name="Woyke T."/>
            <person name="Wu D."/>
            <person name="Spring S."/>
            <person name="Brambilla E."/>
            <person name="Klenk H.-P."/>
            <person name="Eisen J.A."/>
        </authorList>
    </citation>
    <scope>NUCLEOTIDE SEQUENCE [LARGE SCALE GENOMIC DNA]</scope>
    <source>
        <strain>SNP6</strain>
    </source>
</reference>
<dbReference type="GO" id="GO:0016787">
    <property type="term" value="F:hydrolase activity"/>
    <property type="evidence" value="ECO:0007669"/>
    <property type="project" value="InterPro"/>
</dbReference>
<evidence type="ECO:0000259" key="1">
    <source>
        <dbReference type="Pfam" id="PF00149"/>
    </source>
</evidence>
<dbReference type="KEGG" id="ave:Arcve_0205"/>
<dbReference type="NCBIfam" id="TIGR00024">
    <property type="entry name" value="SbcD_rel_arch"/>
    <property type="match status" value="1"/>
</dbReference>
<dbReference type="InterPro" id="IPR004843">
    <property type="entry name" value="Calcineurin-like_PHP"/>
</dbReference>
<dbReference type="PIRSF" id="PIRSF000887">
    <property type="entry name" value="Pesterase_MJ0037"/>
    <property type="match status" value="1"/>
</dbReference>
<dbReference type="InterPro" id="IPR004376">
    <property type="entry name" value="Pesterase_MJ0037"/>
</dbReference>
<name>F2KNL5_ARCVS</name>
<dbReference type="InterPro" id="IPR024173">
    <property type="entry name" value="Pesterase_MJ0037-like"/>
</dbReference>
<organism evidence="2 3">
    <name type="scientific">Archaeoglobus veneficus (strain DSM 11195 / SNP6)</name>
    <dbReference type="NCBI Taxonomy" id="693661"/>
    <lineage>
        <taxon>Archaea</taxon>
        <taxon>Methanobacteriati</taxon>
        <taxon>Methanobacteriota</taxon>
        <taxon>Archaeoglobi</taxon>
        <taxon>Archaeoglobales</taxon>
        <taxon>Archaeoglobaceae</taxon>
        <taxon>Archaeoglobus</taxon>
    </lineage>
</organism>
<accession>F2KNL5</accession>
<dbReference type="Pfam" id="PF00149">
    <property type="entry name" value="Metallophos"/>
    <property type="match status" value="1"/>
</dbReference>
<protein>
    <submittedName>
        <fullName evidence="2">Phosphoesterase</fullName>
    </submittedName>
</protein>
<dbReference type="AlphaFoldDB" id="F2KNL5"/>
<dbReference type="Proteomes" id="UP000008136">
    <property type="component" value="Chromosome"/>
</dbReference>
<dbReference type="STRING" id="693661.Arcve_0205"/>
<dbReference type="EMBL" id="CP002588">
    <property type="protein sequence ID" value="AEA46243.1"/>
    <property type="molecule type" value="Genomic_DNA"/>
</dbReference>
<dbReference type="eggNOG" id="arCOG01150">
    <property type="taxonomic scope" value="Archaea"/>
</dbReference>
<dbReference type="CDD" id="cd07391">
    <property type="entry name" value="MPP_PF1019"/>
    <property type="match status" value="1"/>
</dbReference>
<evidence type="ECO:0000313" key="2">
    <source>
        <dbReference type="EMBL" id="AEA46243.1"/>
    </source>
</evidence>
<dbReference type="Gene3D" id="3.60.21.10">
    <property type="match status" value="1"/>
</dbReference>
<dbReference type="OrthoDB" id="18264at2157"/>
<dbReference type="GeneID" id="10393297"/>
<dbReference type="PANTHER" id="PTHR39323:SF1">
    <property type="entry name" value="BLR1149 PROTEIN"/>
    <property type="match status" value="1"/>
</dbReference>